<feature type="repeat" description="ANK" evidence="4">
    <location>
        <begin position="246"/>
        <end position="267"/>
    </location>
</feature>
<keyword evidence="2 4" id="KW-0040">ANK repeat</keyword>
<comment type="similarity">
    <text evidence="3">Belongs to the SOWAH family.</text>
</comment>
<evidence type="ECO:0000256" key="3">
    <source>
        <dbReference type="ARBA" id="ARBA00038122"/>
    </source>
</evidence>
<dbReference type="Proteomes" id="UP000261380">
    <property type="component" value="Unplaced"/>
</dbReference>
<dbReference type="AlphaFoldDB" id="A0A3B5MM92"/>
<evidence type="ECO:0000313" key="8">
    <source>
        <dbReference type="Proteomes" id="UP000261380"/>
    </source>
</evidence>
<dbReference type="PANTHER" id="PTHR14491">
    <property type="entry name" value="SOSONDOWAH, ISOFORM G"/>
    <property type="match status" value="1"/>
</dbReference>
<dbReference type="Pfam" id="PF12796">
    <property type="entry name" value="Ank_2"/>
    <property type="match status" value="1"/>
</dbReference>
<evidence type="ECO:0000256" key="1">
    <source>
        <dbReference type="ARBA" id="ARBA00022737"/>
    </source>
</evidence>
<keyword evidence="8" id="KW-1185">Reference proteome</keyword>
<dbReference type="STRING" id="32473.ENSXCOP00000020589"/>
<evidence type="ECO:0000256" key="4">
    <source>
        <dbReference type="PROSITE-ProRule" id="PRU00023"/>
    </source>
</evidence>
<dbReference type="PROSITE" id="PS50088">
    <property type="entry name" value="ANK_REPEAT"/>
    <property type="match status" value="2"/>
</dbReference>
<feature type="domain" description="SOWAHA-C winged helix-turn-helix" evidence="6">
    <location>
        <begin position="3"/>
        <end position="90"/>
    </location>
</feature>
<evidence type="ECO:0000256" key="5">
    <source>
        <dbReference type="SAM" id="MobiDB-lite"/>
    </source>
</evidence>
<reference evidence="7" key="1">
    <citation type="submission" date="2025-08" db="UniProtKB">
        <authorList>
            <consortium name="Ensembl"/>
        </authorList>
    </citation>
    <scope>IDENTIFICATION</scope>
</reference>
<sequence>MGDVTEESLLNYFFSAGGNSGRVKNADMLKTFKPFIGHSDPQLRAKYREEFKLIIDRIAVVKSENGEKYLVLKKKYRNLLQERDTRHHETDGNAQRNQSLARVTAAAQWEAMDILTSSPSKKEEQDEPMSCGEPDEEVSCRFLFKLKCSKIKLMRSLNNGEDELDRDSTSKVKSKWCFNPTDLDPTEKEWIYHAASARVPDLSQLLMQEPSLANKKVTALHWAAKHGNENMAVLVADAGADVNTKSGYTPLHIAALHGHRHILDLLIGTYGAKENVRDYSGRLPGHYLNIKDPEGPQEDFAQARERNKNRKLVSLFHSKKKWGSAEELAPIEEERTASHQLALPPFRPRKFSR</sequence>
<dbReference type="InterPro" id="IPR002110">
    <property type="entry name" value="Ankyrin_rpt"/>
</dbReference>
<proteinExistence type="inferred from homology"/>
<feature type="region of interest" description="Disordered" evidence="5">
    <location>
        <begin position="327"/>
        <end position="353"/>
    </location>
</feature>
<feature type="repeat" description="ANK" evidence="4">
    <location>
        <begin position="215"/>
        <end position="247"/>
    </location>
</feature>
<name>A0A3B5MM92_9TELE</name>
<evidence type="ECO:0000313" key="7">
    <source>
        <dbReference type="Ensembl" id="ENSXCOP00000020589.1"/>
    </source>
</evidence>
<dbReference type="SMART" id="SM00248">
    <property type="entry name" value="ANK"/>
    <property type="match status" value="2"/>
</dbReference>
<dbReference type="SUPFAM" id="SSF48403">
    <property type="entry name" value="Ankyrin repeat"/>
    <property type="match status" value="1"/>
</dbReference>
<dbReference type="PROSITE" id="PS50297">
    <property type="entry name" value="ANK_REP_REGION"/>
    <property type="match status" value="2"/>
</dbReference>
<dbReference type="GeneTree" id="ENSGT00950000183003"/>
<dbReference type="Ensembl" id="ENSXCOT00000020839.1">
    <property type="protein sequence ID" value="ENSXCOP00000020589.1"/>
    <property type="gene ID" value="ENSXCOG00000015424.1"/>
</dbReference>
<accession>A0A3B5MM92</accession>
<evidence type="ECO:0000259" key="6">
    <source>
        <dbReference type="Pfam" id="PF25877"/>
    </source>
</evidence>
<evidence type="ECO:0000256" key="2">
    <source>
        <dbReference type="ARBA" id="ARBA00023043"/>
    </source>
</evidence>
<dbReference type="Gene3D" id="1.25.40.20">
    <property type="entry name" value="Ankyrin repeat-containing domain"/>
    <property type="match status" value="1"/>
</dbReference>
<organism evidence="7 8">
    <name type="scientific">Xiphophorus couchianus</name>
    <name type="common">Monterrey platyfish</name>
    <dbReference type="NCBI Taxonomy" id="32473"/>
    <lineage>
        <taxon>Eukaryota</taxon>
        <taxon>Metazoa</taxon>
        <taxon>Chordata</taxon>
        <taxon>Craniata</taxon>
        <taxon>Vertebrata</taxon>
        <taxon>Euteleostomi</taxon>
        <taxon>Actinopterygii</taxon>
        <taxon>Neopterygii</taxon>
        <taxon>Teleostei</taxon>
        <taxon>Neoteleostei</taxon>
        <taxon>Acanthomorphata</taxon>
        <taxon>Ovalentaria</taxon>
        <taxon>Atherinomorphae</taxon>
        <taxon>Cyprinodontiformes</taxon>
        <taxon>Poeciliidae</taxon>
        <taxon>Poeciliinae</taxon>
        <taxon>Xiphophorus</taxon>
    </lineage>
</organism>
<reference evidence="7" key="2">
    <citation type="submission" date="2025-09" db="UniProtKB">
        <authorList>
            <consortium name="Ensembl"/>
        </authorList>
    </citation>
    <scope>IDENTIFICATION</scope>
</reference>
<dbReference type="Pfam" id="PF25877">
    <property type="entry name" value="WHD_SOWAH"/>
    <property type="match status" value="1"/>
</dbReference>
<dbReference type="PANTHER" id="PTHR14491:SF9">
    <property type="entry name" value="ANKYRIN REPEAT DOMAIN-CONTAINING PROTEIN SOWAHB-LIKE"/>
    <property type="match status" value="1"/>
</dbReference>
<keyword evidence="1" id="KW-0677">Repeat</keyword>
<protein>
    <recommendedName>
        <fullName evidence="6">SOWAHA-C winged helix-turn-helix domain-containing protein</fullName>
    </recommendedName>
</protein>
<dbReference type="InterPro" id="IPR058889">
    <property type="entry name" value="WHD_SOWAHA-C"/>
</dbReference>
<dbReference type="InterPro" id="IPR036770">
    <property type="entry name" value="Ankyrin_rpt-contain_sf"/>
</dbReference>